<dbReference type="PANTHER" id="PTHR22946:SF9">
    <property type="entry name" value="POLYKETIDE TRANSFERASE AF380"/>
    <property type="match status" value="1"/>
</dbReference>
<protein>
    <submittedName>
        <fullName evidence="4">Prolyl oligopeptidase family serine peptidase</fullName>
    </submittedName>
</protein>
<keyword evidence="1" id="KW-0378">Hydrolase</keyword>
<dbReference type="Gene3D" id="3.40.50.1820">
    <property type="entry name" value="alpha/beta hydrolase"/>
    <property type="match status" value="1"/>
</dbReference>
<feature type="chain" id="PRO_5046551433" evidence="2">
    <location>
        <begin position="25"/>
        <end position="380"/>
    </location>
</feature>
<dbReference type="PANTHER" id="PTHR22946">
    <property type="entry name" value="DIENELACTONE HYDROLASE DOMAIN-CONTAINING PROTEIN-RELATED"/>
    <property type="match status" value="1"/>
</dbReference>
<evidence type="ECO:0000313" key="5">
    <source>
        <dbReference type="Proteomes" id="UP001291309"/>
    </source>
</evidence>
<evidence type="ECO:0000259" key="3">
    <source>
        <dbReference type="Pfam" id="PF00326"/>
    </source>
</evidence>
<proteinExistence type="predicted"/>
<keyword evidence="2" id="KW-0732">Signal</keyword>
<dbReference type="Proteomes" id="UP001291309">
    <property type="component" value="Unassembled WGS sequence"/>
</dbReference>
<gene>
    <name evidence="4" type="ORF">SYV04_32005</name>
</gene>
<evidence type="ECO:0000256" key="2">
    <source>
        <dbReference type="SAM" id="SignalP"/>
    </source>
</evidence>
<comment type="caution">
    <text evidence="4">The sequence shown here is derived from an EMBL/GenBank/DDBJ whole genome shotgun (WGS) entry which is preliminary data.</text>
</comment>
<dbReference type="SUPFAM" id="SSF53474">
    <property type="entry name" value="alpha/beta-Hydrolases"/>
    <property type="match status" value="1"/>
</dbReference>
<feature type="signal peptide" evidence="2">
    <location>
        <begin position="1"/>
        <end position="24"/>
    </location>
</feature>
<keyword evidence="5" id="KW-1185">Reference proteome</keyword>
<dbReference type="RefSeq" id="WP_321549766.1">
    <property type="nucleotide sequence ID" value="NZ_JAXIVS010000013.1"/>
</dbReference>
<dbReference type="Pfam" id="PF00326">
    <property type="entry name" value="Peptidase_S9"/>
    <property type="match status" value="1"/>
</dbReference>
<dbReference type="InterPro" id="IPR050261">
    <property type="entry name" value="FrsA_esterase"/>
</dbReference>
<dbReference type="EMBL" id="JAXIVS010000013">
    <property type="protein sequence ID" value="MDY7231056.1"/>
    <property type="molecule type" value="Genomic_DNA"/>
</dbReference>
<dbReference type="InterPro" id="IPR001375">
    <property type="entry name" value="Peptidase_S9_cat"/>
</dbReference>
<feature type="domain" description="Peptidase S9 prolyl oligopeptidase catalytic" evidence="3">
    <location>
        <begin position="167"/>
        <end position="231"/>
    </location>
</feature>
<sequence length="380" mass="40090">MFLSRTTLCFSLLCSMSACGPELAAPDPELSRSQSSVVVDPWPTGQRIAVSIPNGALGYTLDGYLYLPTGTPTDPETPAEDKVPAVVMLHGCAGLFNASGEIKRVFDNASTTASQQGWAQRAMDAGMAVLLVDSLTTRGLSDGSDVTVTRNGTPTTVTITKGICKEGSGYPGDDVLHTLGVEETTQRPQDALAARQFLATVPGIDTNRVGVLGWSHGGSTLMALLAHSNTWTSGSQTLTGPAPLYNGAKPFKVGYAFYPGCGLETRDADNGATDLSAERNYGGLSLTGTVANSTWIPNVPFRLVMGTSDSLLTNCRDRRMVKAKQLALSDASVADAYPSSVRHSFDEAFTTGGSFTQADVDAKVTYDQEALDFLTTHLDP</sequence>
<name>A0ABU5HCJ9_9BACT</name>
<evidence type="ECO:0000256" key="1">
    <source>
        <dbReference type="ARBA" id="ARBA00022801"/>
    </source>
</evidence>
<accession>A0ABU5HCJ9</accession>
<reference evidence="4 5" key="1">
    <citation type="submission" date="2023-12" db="EMBL/GenBank/DDBJ databases">
        <title>the genome sequence of Hyalangium sp. s54d21.</title>
        <authorList>
            <person name="Zhang X."/>
        </authorList>
    </citation>
    <scope>NUCLEOTIDE SEQUENCE [LARGE SCALE GENOMIC DNA]</scope>
    <source>
        <strain evidence="5">s54d21</strain>
    </source>
</reference>
<organism evidence="4 5">
    <name type="scientific">Hyalangium rubrum</name>
    <dbReference type="NCBI Taxonomy" id="3103134"/>
    <lineage>
        <taxon>Bacteria</taxon>
        <taxon>Pseudomonadati</taxon>
        <taxon>Myxococcota</taxon>
        <taxon>Myxococcia</taxon>
        <taxon>Myxococcales</taxon>
        <taxon>Cystobacterineae</taxon>
        <taxon>Archangiaceae</taxon>
        <taxon>Hyalangium</taxon>
    </lineage>
</organism>
<dbReference type="PROSITE" id="PS51257">
    <property type="entry name" value="PROKAR_LIPOPROTEIN"/>
    <property type="match status" value="1"/>
</dbReference>
<dbReference type="InterPro" id="IPR029058">
    <property type="entry name" value="AB_hydrolase_fold"/>
</dbReference>
<evidence type="ECO:0000313" key="4">
    <source>
        <dbReference type="EMBL" id="MDY7231056.1"/>
    </source>
</evidence>